<evidence type="ECO:0000313" key="4">
    <source>
        <dbReference type="Proteomes" id="UP000181790"/>
    </source>
</evidence>
<keyword evidence="1" id="KW-0812">Transmembrane</keyword>
<keyword evidence="4" id="KW-1185">Reference proteome</keyword>
<comment type="caution">
    <text evidence="3">The sequence shown here is derived from an EMBL/GenBank/DDBJ whole genome shotgun (WGS) entry which is preliminary data.</text>
</comment>
<feature type="transmembrane region" description="Helical" evidence="1">
    <location>
        <begin position="75"/>
        <end position="105"/>
    </location>
</feature>
<dbReference type="RefSeq" id="WP_071503287.1">
    <property type="nucleotide sequence ID" value="NZ_MORL01000005.1"/>
</dbReference>
<dbReference type="InterPro" id="IPR050640">
    <property type="entry name" value="Bact_2-comp_sensor_kinase"/>
</dbReference>
<keyword evidence="1" id="KW-0472">Membrane</keyword>
<name>A0A1S2VKV9_9BACT</name>
<dbReference type="GO" id="GO:0016020">
    <property type="term" value="C:membrane"/>
    <property type="evidence" value="ECO:0007669"/>
    <property type="project" value="InterPro"/>
</dbReference>
<dbReference type="Proteomes" id="UP000181790">
    <property type="component" value="Unassembled WGS sequence"/>
</dbReference>
<gene>
    <name evidence="3" type="ORF">BLX24_11430</name>
</gene>
<protein>
    <recommendedName>
        <fullName evidence="2">Signal transduction histidine kinase internal region domain-containing protein</fullName>
    </recommendedName>
</protein>
<feature type="transmembrane region" description="Helical" evidence="1">
    <location>
        <begin position="117"/>
        <end position="137"/>
    </location>
</feature>
<dbReference type="PANTHER" id="PTHR34220">
    <property type="entry name" value="SENSOR HISTIDINE KINASE YPDA"/>
    <property type="match status" value="1"/>
</dbReference>
<dbReference type="OrthoDB" id="976300at2"/>
<evidence type="ECO:0000259" key="2">
    <source>
        <dbReference type="Pfam" id="PF06580"/>
    </source>
</evidence>
<proteinExistence type="predicted"/>
<feature type="domain" description="Signal transduction histidine kinase internal region" evidence="2">
    <location>
        <begin position="157"/>
        <end position="234"/>
    </location>
</feature>
<accession>A0A1S2VKV9</accession>
<dbReference type="Pfam" id="PF06580">
    <property type="entry name" value="His_kinase"/>
    <property type="match status" value="1"/>
</dbReference>
<keyword evidence="1" id="KW-1133">Transmembrane helix</keyword>
<evidence type="ECO:0000256" key="1">
    <source>
        <dbReference type="SAM" id="Phobius"/>
    </source>
</evidence>
<feature type="transmembrane region" description="Helical" evidence="1">
    <location>
        <begin position="35"/>
        <end position="54"/>
    </location>
</feature>
<reference evidence="3 4" key="1">
    <citation type="submission" date="2016-10" db="EMBL/GenBank/DDBJ databases">
        <title>Arsenicibacter rosenii gen. nov., sp. nov., an efficient arsenic-methylating bacterium isolated from an arsenic-contaminated paddy soil.</title>
        <authorList>
            <person name="Huang K."/>
        </authorList>
    </citation>
    <scope>NUCLEOTIDE SEQUENCE [LARGE SCALE GENOMIC DNA]</scope>
    <source>
        <strain evidence="3 4">SM-1</strain>
    </source>
</reference>
<sequence>MEKLNDKWLRLIGIPLVELSTNLLYLEQYHYDWRIYLRTSFWGMVYISLLWECFTRWLRFVRLRYTHIDQTRQRILITFLGYFMIVTIAQLGVVSLFGLLGIAGVPITIDVYLQQLIGGYLVLLVVGVAYEVLYYFAKLKTALVEAEMAKKVSLQHQYDTLKAQVNPHFLFNSLNSLSILIEDEPAKASEFLDELCTVYRYLLQANSKPTTSVRQEIGFITSFYKLLQVRYGEAIQLHIAVDRTVQEAGQMPPLTLQTLVENAINYNVVTPKTPLVIRIRSDEAGQLIVENTINRKTLRMNPGRNSLVDLISQFRLQELPDPVIIDNEFIFSVTINPGLNRKTSTLFKNQTSMFL</sequence>
<evidence type="ECO:0000313" key="3">
    <source>
        <dbReference type="EMBL" id="OIN58836.1"/>
    </source>
</evidence>
<dbReference type="PANTHER" id="PTHR34220:SF7">
    <property type="entry name" value="SENSOR HISTIDINE KINASE YPDA"/>
    <property type="match status" value="1"/>
</dbReference>
<dbReference type="EMBL" id="MORL01000005">
    <property type="protein sequence ID" value="OIN58836.1"/>
    <property type="molecule type" value="Genomic_DNA"/>
</dbReference>
<dbReference type="InterPro" id="IPR010559">
    <property type="entry name" value="Sig_transdc_His_kin_internal"/>
</dbReference>
<dbReference type="AlphaFoldDB" id="A0A1S2VKV9"/>
<dbReference type="GO" id="GO:0000155">
    <property type="term" value="F:phosphorelay sensor kinase activity"/>
    <property type="evidence" value="ECO:0007669"/>
    <property type="project" value="InterPro"/>
</dbReference>
<organism evidence="3 4">
    <name type="scientific">Arsenicibacter rosenii</name>
    <dbReference type="NCBI Taxonomy" id="1750698"/>
    <lineage>
        <taxon>Bacteria</taxon>
        <taxon>Pseudomonadati</taxon>
        <taxon>Bacteroidota</taxon>
        <taxon>Cytophagia</taxon>
        <taxon>Cytophagales</taxon>
        <taxon>Spirosomataceae</taxon>
        <taxon>Arsenicibacter</taxon>
    </lineage>
</organism>